<evidence type="ECO:0000313" key="2">
    <source>
        <dbReference type="Proteomes" id="UP000226092"/>
    </source>
</evidence>
<keyword evidence="2" id="KW-1185">Reference proteome</keyword>
<dbReference type="Proteomes" id="UP000226092">
    <property type="component" value="Segment"/>
</dbReference>
<protein>
    <submittedName>
        <fullName evidence="1">Uncharacterized protein</fullName>
    </submittedName>
</protein>
<organism evidence="1 2">
    <name type="scientific">Aeromonas phage AS-zj</name>
    <dbReference type="NCBI Taxonomy" id="2024208"/>
    <lineage>
        <taxon>Viruses</taxon>
        <taxon>Duplodnaviria</taxon>
        <taxon>Heunggongvirae</taxon>
        <taxon>Uroviricota</taxon>
        <taxon>Caudoviricetes</taxon>
        <taxon>Pantevenvirales</taxon>
        <taxon>Straboviridae</taxon>
        <taxon>Emmerichvirinae</taxon>
        <taxon>Ceceduovirus</taxon>
        <taxon>Ceceduovirus aszj</taxon>
    </lineage>
</organism>
<reference evidence="1 2" key="1">
    <citation type="submission" date="2017-07" db="EMBL/GenBank/DDBJ databases">
        <title>In vitro design and evaluation of phage cocktails against multidrug-resistant Aeromonas salmonicida.</title>
        <authorList>
            <person name="Chen L."/>
            <person name="Yuan S."/>
            <person name="Ma Y."/>
        </authorList>
    </citation>
    <scope>NUCLEOTIDE SEQUENCE [LARGE SCALE GENOMIC DNA]</scope>
</reference>
<accession>A0A223LE65</accession>
<dbReference type="KEGG" id="vg:55604631"/>
<evidence type="ECO:0000313" key="1">
    <source>
        <dbReference type="EMBL" id="ASU00288.1"/>
    </source>
</evidence>
<proteinExistence type="predicted"/>
<sequence length="153" mass="17880">MYIQHNLKVDELVRIIDEISPDLARRVDDMIESEIEAAMDSWGDQEEFEKGCHKESVRAAIHFSKYPEWLKDNDASKETYYVNYVYRPFHMDNHNVSITRFNNDTWSIDISMGTVGQDGWKGFLRGSVEDVQREVVDTVLDLLQDGLYLKIND</sequence>
<name>A0A223LE65_9CAUD</name>
<dbReference type="RefSeq" id="YP_009834564.1">
    <property type="nucleotide sequence ID" value="NC_048673.1"/>
</dbReference>
<dbReference type="EMBL" id="MF448340">
    <property type="protein sequence ID" value="ASU00288.1"/>
    <property type="molecule type" value="Genomic_DNA"/>
</dbReference>
<dbReference type="GeneID" id="55604631"/>